<protein>
    <submittedName>
        <fullName evidence="11">Uncharacterized protein</fullName>
    </submittedName>
</protein>
<dbReference type="InterPro" id="IPR001915">
    <property type="entry name" value="Peptidase_M48"/>
</dbReference>
<keyword evidence="5 6" id="KW-0482">Metalloprotease</keyword>
<proteinExistence type="inferred from homology"/>
<dbReference type="GO" id="GO:0004222">
    <property type="term" value="F:metalloendopeptidase activity"/>
    <property type="evidence" value="ECO:0007669"/>
    <property type="project" value="InterPro"/>
</dbReference>
<comment type="similarity">
    <text evidence="6">Belongs to the peptidase M48 family.</text>
</comment>
<sequence length="390" mass="41028">MTTSGTGVFFDGRTNRRQDVHVALEGALSILRADGSRLETWPYGDLRELPAPPEMLRLTRDGGTALARLEIRDPALAAAARAAAPSLAASSTEEAGTTRRVVLWSFAAVVSVTLFGLYGVPALADRVAPLLPWSVDQRMGQAADRQLRMILPTKDGSFACGEGSEEPPGREALDRMAKQLSDAAGLPVPIEIVAVRSDFVNALALPGGVVYLFDGLIQEAKSSDEIAGVLAHEIGHVAHRDGSKRALQAGGTSLLFGFILGDFVGGTAAITVARVLSEASYSRAAETGADAYAVDLMKKVGADPRAFGAFLVRLTDEEAKTDDKPGPAPKSDGESGETRRANPFEGWIASHPDSVDRLRRIDAAAGGGETAPVVDQADFLAIRRICGKGS</sequence>
<keyword evidence="2" id="KW-0479">Metal-binding</keyword>
<keyword evidence="8" id="KW-0472">Membrane</keyword>
<evidence type="ECO:0000256" key="2">
    <source>
        <dbReference type="ARBA" id="ARBA00022723"/>
    </source>
</evidence>
<keyword evidence="8" id="KW-1133">Transmembrane helix</keyword>
<comment type="cofactor">
    <cofactor evidence="6">
        <name>Zn(2+)</name>
        <dbReference type="ChEBI" id="CHEBI:29105"/>
    </cofactor>
    <text evidence="6">Binds 1 zinc ion per subunit.</text>
</comment>
<name>A0A2W5ME35_ANCNO</name>
<feature type="domain" description="Peptidase M48" evidence="9">
    <location>
        <begin position="172"/>
        <end position="363"/>
    </location>
</feature>
<dbReference type="AlphaFoldDB" id="A0A2W5ME35"/>
<dbReference type="PANTHER" id="PTHR22726:SF1">
    <property type="entry name" value="METALLOENDOPEPTIDASE OMA1, MITOCHONDRIAL"/>
    <property type="match status" value="1"/>
</dbReference>
<evidence type="ECO:0000259" key="9">
    <source>
        <dbReference type="Pfam" id="PF01435"/>
    </source>
</evidence>
<organism evidence="11 12">
    <name type="scientific">Ancylobacter novellus</name>
    <name type="common">Thiobacillus novellus</name>
    <dbReference type="NCBI Taxonomy" id="921"/>
    <lineage>
        <taxon>Bacteria</taxon>
        <taxon>Pseudomonadati</taxon>
        <taxon>Pseudomonadota</taxon>
        <taxon>Alphaproteobacteria</taxon>
        <taxon>Hyphomicrobiales</taxon>
        <taxon>Xanthobacteraceae</taxon>
        <taxon>Ancylobacter</taxon>
    </lineage>
</organism>
<feature type="region of interest" description="Disordered" evidence="7">
    <location>
        <begin position="318"/>
        <end position="351"/>
    </location>
</feature>
<dbReference type="InterPro" id="IPR051156">
    <property type="entry name" value="Mito/Outer_Membr_Metalloprot"/>
</dbReference>
<dbReference type="CDD" id="cd07332">
    <property type="entry name" value="M48C_Oma1_like"/>
    <property type="match status" value="1"/>
</dbReference>
<evidence type="ECO:0000256" key="4">
    <source>
        <dbReference type="ARBA" id="ARBA00022833"/>
    </source>
</evidence>
<dbReference type="Proteomes" id="UP000249577">
    <property type="component" value="Unassembled WGS sequence"/>
</dbReference>
<gene>
    <name evidence="11" type="ORF">DI565_05505</name>
</gene>
<feature type="compositionally biased region" description="Basic and acidic residues" evidence="7">
    <location>
        <begin position="318"/>
        <end position="342"/>
    </location>
</feature>
<dbReference type="GO" id="GO:0016020">
    <property type="term" value="C:membrane"/>
    <property type="evidence" value="ECO:0007669"/>
    <property type="project" value="TreeGrafter"/>
</dbReference>
<accession>A0A2W5ME35</accession>
<feature type="transmembrane region" description="Helical" evidence="8">
    <location>
        <begin position="101"/>
        <end position="120"/>
    </location>
</feature>
<dbReference type="Pfam" id="PF01435">
    <property type="entry name" value="Peptidase_M48"/>
    <property type="match status" value="1"/>
</dbReference>
<dbReference type="GO" id="GO:0046872">
    <property type="term" value="F:metal ion binding"/>
    <property type="evidence" value="ECO:0007669"/>
    <property type="project" value="UniProtKB-KW"/>
</dbReference>
<dbReference type="EMBL" id="QFPN01000002">
    <property type="protein sequence ID" value="PZQ18157.1"/>
    <property type="molecule type" value="Genomic_DNA"/>
</dbReference>
<evidence type="ECO:0000256" key="1">
    <source>
        <dbReference type="ARBA" id="ARBA00022670"/>
    </source>
</evidence>
<dbReference type="Gene3D" id="3.30.2010.10">
    <property type="entry name" value="Metalloproteases ('zincins'), catalytic domain"/>
    <property type="match status" value="1"/>
</dbReference>
<keyword evidence="3 6" id="KW-0378">Hydrolase</keyword>
<feature type="domain" description="DUF7092" evidence="10">
    <location>
        <begin position="6"/>
        <end position="82"/>
    </location>
</feature>
<evidence type="ECO:0000256" key="7">
    <source>
        <dbReference type="SAM" id="MobiDB-lite"/>
    </source>
</evidence>
<evidence type="ECO:0000256" key="6">
    <source>
        <dbReference type="RuleBase" id="RU003983"/>
    </source>
</evidence>
<dbReference type="PANTHER" id="PTHR22726">
    <property type="entry name" value="METALLOENDOPEPTIDASE OMA1"/>
    <property type="match status" value="1"/>
</dbReference>
<evidence type="ECO:0000256" key="3">
    <source>
        <dbReference type="ARBA" id="ARBA00022801"/>
    </source>
</evidence>
<dbReference type="Pfam" id="PF23368">
    <property type="entry name" value="DUF7092"/>
    <property type="match status" value="1"/>
</dbReference>
<evidence type="ECO:0000256" key="5">
    <source>
        <dbReference type="ARBA" id="ARBA00023049"/>
    </source>
</evidence>
<evidence type="ECO:0000313" key="11">
    <source>
        <dbReference type="EMBL" id="PZQ18157.1"/>
    </source>
</evidence>
<evidence type="ECO:0000259" key="10">
    <source>
        <dbReference type="Pfam" id="PF23368"/>
    </source>
</evidence>
<reference evidence="11 12" key="1">
    <citation type="submission" date="2017-08" db="EMBL/GenBank/DDBJ databases">
        <title>Infants hospitalized years apart are colonized by the same room-sourced microbial strains.</title>
        <authorList>
            <person name="Brooks B."/>
            <person name="Olm M.R."/>
            <person name="Firek B.A."/>
            <person name="Baker R."/>
            <person name="Thomas B.C."/>
            <person name="Morowitz M.J."/>
            <person name="Banfield J.F."/>
        </authorList>
    </citation>
    <scope>NUCLEOTIDE SEQUENCE [LARGE SCALE GENOMIC DNA]</scope>
    <source>
        <strain evidence="11">S2_005_003_R2_43</strain>
    </source>
</reference>
<evidence type="ECO:0000313" key="12">
    <source>
        <dbReference type="Proteomes" id="UP000249577"/>
    </source>
</evidence>
<keyword evidence="1 6" id="KW-0645">Protease</keyword>
<evidence type="ECO:0000256" key="8">
    <source>
        <dbReference type="SAM" id="Phobius"/>
    </source>
</evidence>
<keyword evidence="8" id="KW-0812">Transmembrane</keyword>
<dbReference type="InterPro" id="IPR055518">
    <property type="entry name" value="DUF7092"/>
</dbReference>
<dbReference type="GO" id="GO:0051603">
    <property type="term" value="P:proteolysis involved in protein catabolic process"/>
    <property type="evidence" value="ECO:0007669"/>
    <property type="project" value="TreeGrafter"/>
</dbReference>
<keyword evidence="4 6" id="KW-0862">Zinc</keyword>
<comment type="caution">
    <text evidence="11">The sequence shown here is derived from an EMBL/GenBank/DDBJ whole genome shotgun (WGS) entry which is preliminary data.</text>
</comment>